<keyword evidence="12" id="KW-0732">Signal</keyword>
<protein>
    <submittedName>
        <fullName evidence="14">SusC/RagA family TonB-linked outer membrane protein</fullName>
    </submittedName>
</protein>
<dbReference type="Pfam" id="PF07715">
    <property type="entry name" value="Plug"/>
    <property type="match status" value="1"/>
</dbReference>
<dbReference type="InterPro" id="IPR012910">
    <property type="entry name" value="Plug_dom"/>
</dbReference>
<dbReference type="Proteomes" id="UP001220610">
    <property type="component" value="Chromosome"/>
</dbReference>
<dbReference type="GO" id="GO:0006826">
    <property type="term" value="P:iron ion transport"/>
    <property type="evidence" value="ECO:0007669"/>
    <property type="project" value="UniProtKB-KW"/>
</dbReference>
<dbReference type="NCBIfam" id="TIGR04057">
    <property type="entry name" value="SusC_RagA_signa"/>
    <property type="match status" value="1"/>
</dbReference>
<feature type="domain" description="Secretin/TonB short N-terminal" evidence="13">
    <location>
        <begin position="46"/>
        <end position="97"/>
    </location>
</feature>
<dbReference type="Gene3D" id="2.170.130.10">
    <property type="entry name" value="TonB-dependent receptor, plug domain"/>
    <property type="match status" value="1"/>
</dbReference>
<dbReference type="InterPro" id="IPR036942">
    <property type="entry name" value="Beta-barrel_TonB_sf"/>
</dbReference>
<dbReference type="InterPro" id="IPR000531">
    <property type="entry name" value="Beta-barrel_TonB"/>
</dbReference>
<reference evidence="14" key="1">
    <citation type="submission" date="2023-03" db="EMBL/GenBank/DDBJ databases">
        <title>Andean soil-derived lignocellulolytic bacterial consortium as a source of novel taxa and putative plastic-active enzymes.</title>
        <authorList>
            <person name="Diaz-Garcia L."/>
            <person name="Chuvochina M."/>
            <person name="Feuerriegel G."/>
            <person name="Bunk B."/>
            <person name="Sproer C."/>
            <person name="Streit W.R."/>
            <person name="Rodriguez L.M."/>
            <person name="Overmann J."/>
            <person name="Jimenez D.J."/>
        </authorList>
    </citation>
    <scope>NUCLEOTIDE SEQUENCE</scope>
    <source>
        <strain evidence="14">MAG 7</strain>
    </source>
</reference>
<evidence type="ECO:0000256" key="3">
    <source>
        <dbReference type="ARBA" id="ARBA00022452"/>
    </source>
</evidence>
<dbReference type="InterPro" id="IPR011662">
    <property type="entry name" value="Secretin/TonB_short_N"/>
</dbReference>
<dbReference type="GO" id="GO:0009279">
    <property type="term" value="C:cell outer membrane"/>
    <property type="evidence" value="ECO:0007669"/>
    <property type="project" value="UniProtKB-SubCell"/>
</dbReference>
<keyword evidence="4" id="KW-0406">Ion transport</keyword>
<dbReference type="AlphaFoldDB" id="A0AAJ5WVE9"/>
<evidence type="ECO:0000256" key="6">
    <source>
        <dbReference type="ARBA" id="ARBA00023004"/>
    </source>
</evidence>
<evidence type="ECO:0000313" key="14">
    <source>
        <dbReference type="EMBL" id="WEK38124.1"/>
    </source>
</evidence>
<evidence type="ECO:0000256" key="11">
    <source>
        <dbReference type="RuleBase" id="RU003357"/>
    </source>
</evidence>
<evidence type="ECO:0000256" key="9">
    <source>
        <dbReference type="ARBA" id="ARBA00023237"/>
    </source>
</evidence>
<dbReference type="Pfam" id="PF07660">
    <property type="entry name" value="STN"/>
    <property type="match status" value="1"/>
</dbReference>
<dbReference type="Gene3D" id="3.55.50.30">
    <property type="match status" value="1"/>
</dbReference>
<keyword evidence="5 10" id="KW-0812">Transmembrane</keyword>
<keyword evidence="8 10" id="KW-0472">Membrane</keyword>
<dbReference type="InterPro" id="IPR023997">
    <property type="entry name" value="TonB-dep_OMP_SusC/RagA_CS"/>
</dbReference>
<dbReference type="InterPro" id="IPR039426">
    <property type="entry name" value="TonB-dep_rcpt-like"/>
</dbReference>
<dbReference type="PROSITE" id="PS52016">
    <property type="entry name" value="TONB_DEPENDENT_REC_3"/>
    <property type="match status" value="1"/>
</dbReference>
<evidence type="ECO:0000256" key="10">
    <source>
        <dbReference type="PROSITE-ProRule" id="PRU01360"/>
    </source>
</evidence>
<dbReference type="SMART" id="SM00965">
    <property type="entry name" value="STN"/>
    <property type="match status" value="1"/>
</dbReference>
<dbReference type="Gene3D" id="2.60.40.1120">
    <property type="entry name" value="Carboxypeptidase-like, regulatory domain"/>
    <property type="match status" value="1"/>
</dbReference>
<dbReference type="Pfam" id="PF13715">
    <property type="entry name" value="CarbopepD_reg_2"/>
    <property type="match status" value="1"/>
</dbReference>
<feature type="chain" id="PRO_5042508886" evidence="12">
    <location>
        <begin position="18"/>
        <end position="1113"/>
    </location>
</feature>
<comment type="subcellular location">
    <subcellularLocation>
        <location evidence="1 10">Cell outer membrane</location>
        <topology evidence="1 10">Multi-pass membrane protein</topology>
    </subcellularLocation>
</comment>
<accession>A0AAJ5WVE9</accession>
<keyword evidence="2 10" id="KW-0813">Transport</keyword>
<keyword evidence="3 10" id="KW-1134">Transmembrane beta strand</keyword>
<evidence type="ECO:0000256" key="8">
    <source>
        <dbReference type="ARBA" id="ARBA00023136"/>
    </source>
</evidence>
<dbReference type="InterPro" id="IPR023996">
    <property type="entry name" value="TonB-dep_OMP_SusC/RagA"/>
</dbReference>
<keyword evidence="7 11" id="KW-0798">TonB box</keyword>
<evidence type="ECO:0000313" key="15">
    <source>
        <dbReference type="Proteomes" id="UP001220610"/>
    </source>
</evidence>
<name>A0AAJ5WVE9_9BACT</name>
<proteinExistence type="inferred from homology"/>
<dbReference type="Pfam" id="PF00593">
    <property type="entry name" value="TonB_dep_Rec_b-barrel"/>
    <property type="match status" value="1"/>
</dbReference>
<dbReference type="EMBL" id="CP119311">
    <property type="protein sequence ID" value="WEK38124.1"/>
    <property type="molecule type" value="Genomic_DNA"/>
</dbReference>
<dbReference type="SUPFAM" id="SSF56935">
    <property type="entry name" value="Porins"/>
    <property type="match status" value="1"/>
</dbReference>
<keyword evidence="6" id="KW-0408">Iron</keyword>
<evidence type="ECO:0000256" key="12">
    <source>
        <dbReference type="SAM" id="SignalP"/>
    </source>
</evidence>
<organism evidence="14 15">
    <name type="scientific">Candidatus Pseudobacter hemicellulosilyticus</name>
    <dbReference type="NCBI Taxonomy" id="3121375"/>
    <lineage>
        <taxon>Bacteria</taxon>
        <taxon>Pseudomonadati</taxon>
        <taxon>Bacteroidota</taxon>
        <taxon>Chitinophagia</taxon>
        <taxon>Chitinophagales</taxon>
        <taxon>Chitinophagaceae</taxon>
        <taxon>Pseudobacter</taxon>
    </lineage>
</organism>
<dbReference type="InterPro" id="IPR008969">
    <property type="entry name" value="CarboxyPept-like_regulatory"/>
</dbReference>
<evidence type="ECO:0000256" key="2">
    <source>
        <dbReference type="ARBA" id="ARBA00022448"/>
    </source>
</evidence>
<evidence type="ECO:0000256" key="7">
    <source>
        <dbReference type="ARBA" id="ARBA00023077"/>
    </source>
</evidence>
<feature type="signal peptide" evidence="12">
    <location>
        <begin position="1"/>
        <end position="17"/>
    </location>
</feature>
<evidence type="ECO:0000256" key="5">
    <source>
        <dbReference type="ARBA" id="ARBA00022692"/>
    </source>
</evidence>
<evidence type="ECO:0000259" key="13">
    <source>
        <dbReference type="SMART" id="SM00965"/>
    </source>
</evidence>
<sequence length="1113" mass="125125">MRWTAFFLLAGCLQAAASGKAQQVNLSRNQVSLKSVFRDIGKQTGYTFFYNPRLLEGTEPVSLSLEKVSLEEALKAALNNQPLTYSIVNRTVVIKAKPPVAPTIPMVVDETVTIKGKVLDENGSPLLGASIIIKGNASGTSTNNEGEFTISVASGTVLVVSYIGFEPHEFTARKTGQVVIRLKLRSLKDSMNNVVVTGYNTIRRESFTGTAVTVTGEDLKMVNPQNMLRSLQVFDPSFRIADNVLAGSNPNMLPNITVRGSTALPGNSTDIISRSNLGGMTNLPTFIMDGYEVTLQKVFDLDMNRVQSVTLLKDAAATAIYGSRAANGVVVIVTKPPKRGKLQVNYNYELNLQTPDLTEYDLLDATRKLEYERMAGVYDNSKNISMSQDQLDQLYYHHLEKALGGVNTYWLSQPLKSAYGQKHSLYVEGGDQAFRYGLEMRYQTMPGVMKGSTRDRLSTGLNLSYNVGSKFQFRNQIMITQMKAKESPYGSFSNYARMNPYFPKTDSAGRTVQVIDLWRQTASSGTQSIVPVLNPLYDASLGSFDKSDYLELIDAFSAEWSILPSLRFRGLASINKTKTTGDFFRSPNANYYYDYGADRINERGYYRFTTTDETFFDGNATLTFNQQLGGHFINAMLGSNMRTYFSQYREVSAVGFTNDRFTDIGFAVGYGEDARPYSHRSRERLVGAFVSVNYSFRNRYLMDFTYRQDGSSKFGDDKKIAPFSAFGIGWNLHQEAFMQGSVLSRLKIRASTGATGSVSFDSYMATPTYNYFTGNQYSTGLGAIVNNYGNTSLEWQKTTNYDLGMEIGLLKDRIVLMPRYYYKLTKGLLADITLPPSTGFGSYKENLGDMRNIGYELSIQANLIRARNFNLNLNANFSRNTNTLVKISNSLKNYNDMVDKEQSSDDYKGTPLLRYNEGQSLQTIYGVRSLGIDPENGRELYVKRDGTLTYDWDSRDIVPVGNSAPEAEGSFGLFTSYKQFSLNLNFQTRFGGDMYNQTLVDRVENADPRFNVDSRVFEEKWKQRGDHTFYKNIADLGTTEVVSRFVMPDNLIELQSLYFSYDVNQQLLSRTPVRYLRASFTMNDVWRWSSVKQERGIDYPYARSFTFSIQAGF</sequence>
<evidence type="ECO:0000256" key="1">
    <source>
        <dbReference type="ARBA" id="ARBA00004571"/>
    </source>
</evidence>
<gene>
    <name evidence="14" type="ORF">P0Y53_11510</name>
</gene>
<keyword evidence="9 10" id="KW-0998">Cell outer membrane</keyword>
<dbReference type="Gene3D" id="2.40.170.20">
    <property type="entry name" value="TonB-dependent receptor, beta-barrel domain"/>
    <property type="match status" value="1"/>
</dbReference>
<comment type="similarity">
    <text evidence="10 11">Belongs to the TonB-dependent receptor family.</text>
</comment>
<dbReference type="InterPro" id="IPR037066">
    <property type="entry name" value="Plug_dom_sf"/>
</dbReference>
<dbReference type="SUPFAM" id="SSF49464">
    <property type="entry name" value="Carboxypeptidase regulatory domain-like"/>
    <property type="match status" value="1"/>
</dbReference>
<dbReference type="NCBIfam" id="TIGR04056">
    <property type="entry name" value="OMP_RagA_SusC"/>
    <property type="match status" value="1"/>
</dbReference>
<keyword evidence="4" id="KW-0410">Iron transport</keyword>
<evidence type="ECO:0000256" key="4">
    <source>
        <dbReference type="ARBA" id="ARBA00022496"/>
    </source>
</evidence>